<reference evidence="2 3" key="1">
    <citation type="journal article" date="2020" name="Mol. Biol. Evol.">
        <title>Distinct Expression and Methylation Patterns for Genes with Different Fates following a Single Whole-Genome Duplication in Flowering Plants.</title>
        <authorList>
            <person name="Shi T."/>
            <person name="Rahmani R.S."/>
            <person name="Gugger P.F."/>
            <person name="Wang M."/>
            <person name="Li H."/>
            <person name="Zhang Y."/>
            <person name="Li Z."/>
            <person name="Wang Q."/>
            <person name="Van de Peer Y."/>
            <person name="Marchal K."/>
            <person name="Chen J."/>
        </authorList>
    </citation>
    <scope>NUCLEOTIDE SEQUENCE [LARGE SCALE GENOMIC DNA]</scope>
    <source>
        <tissue evidence="2">Leaf</tissue>
    </source>
</reference>
<dbReference type="AlphaFoldDB" id="A0A822Z236"/>
<dbReference type="EMBL" id="DUZY01000004">
    <property type="protein sequence ID" value="DAD37529.1"/>
    <property type="molecule type" value="Genomic_DNA"/>
</dbReference>
<dbReference type="Proteomes" id="UP000607653">
    <property type="component" value="Unassembled WGS sequence"/>
</dbReference>
<keyword evidence="3" id="KW-1185">Reference proteome</keyword>
<proteinExistence type="predicted"/>
<accession>A0A822Z236</accession>
<feature type="region of interest" description="Disordered" evidence="1">
    <location>
        <begin position="1"/>
        <end position="33"/>
    </location>
</feature>
<sequence>MMETLGCYFEEDLNGPTAPGKDEKEKNLSADSYEQASFTPVGVSHKDTVEIAVSTEGVQGTTHLTNKPFPITQPTQDISLERQDSSLLLCAEALVSRGQPSKVTSDVLVDKVMVEPSELP</sequence>
<organism evidence="2 3">
    <name type="scientific">Nelumbo nucifera</name>
    <name type="common">Sacred lotus</name>
    <dbReference type="NCBI Taxonomy" id="4432"/>
    <lineage>
        <taxon>Eukaryota</taxon>
        <taxon>Viridiplantae</taxon>
        <taxon>Streptophyta</taxon>
        <taxon>Embryophyta</taxon>
        <taxon>Tracheophyta</taxon>
        <taxon>Spermatophyta</taxon>
        <taxon>Magnoliopsida</taxon>
        <taxon>Proteales</taxon>
        <taxon>Nelumbonaceae</taxon>
        <taxon>Nelumbo</taxon>
    </lineage>
</organism>
<evidence type="ECO:0000313" key="2">
    <source>
        <dbReference type="EMBL" id="DAD37529.1"/>
    </source>
</evidence>
<evidence type="ECO:0000313" key="3">
    <source>
        <dbReference type="Proteomes" id="UP000607653"/>
    </source>
</evidence>
<comment type="caution">
    <text evidence="2">The sequence shown here is derived from an EMBL/GenBank/DDBJ whole genome shotgun (WGS) entry which is preliminary data.</text>
</comment>
<evidence type="ECO:0000256" key="1">
    <source>
        <dbReference type="SAM" id="MobiDB-lite"/>
    </source>
</evidence>
<protein>
    <submittedName>
        <fullName evidence="2">Uncharacterized protein</fullName>
    </submittedName>
</protein>
<name>A0A822Z236_NELNU</name>
<gene>
    <name evidence="2" type="ORF">HUJ06_008170</name>
</gene>